<dbReference type="AlphaFoldDB" id="A0AAD8M1D5"/>
<proteinExistence type="predicted"/>
<comment type="caution">
    <text evidence="1">The sequence shown here is derived from an EMBL/GenBank/DDBJ whole genome shotgun (WGS) entry which is preliminary data.</text>
</comment>
<name>A0AAD8M1D5_9APIA</name>
<protein>
    <submittedName>
        <fullName evidence="1">Uncharacterized protein</fullName>
    </submittedName>
</protein>
<dbReference type="SUPFAM" id="SSF48592">
    <property type="entry name" value="GroEL equatorial domain-like"/>
    <property type="match status" value="1"/>
</dbReference>
<dbReference type="EMBL" id="JAUIZM010000011">
    <property type="protein sequence ID" value="KAK1358305.1"/>
    <property type="molecule type" value="Genomic_DNA"/>
</dbReference>
<dbReference type="InterPro" id="IPR027413">
    <property type="entry name" value="GROEL-like_equatorial_sf"/>
</dbReference>
<accession>A0AAD8M1D5</accession>
<evidence type="ECO:0000313" key="1">
    <source>
        <dbReference type="EMBL" id="KAK1358305.1"/>
    </source>
</evidence>
<reference evidence="1" key="2">
    <citation type="submission" date="2023-05" db="EMBL/GenBank/DDBJ databases">
        <authorList>
            <person name="Schelkunov M.I."/>
        </authorList>
    </citation>
    <scope>NUCLEOTIDE SEQUENCE</scope>
    <source>
        <strain evidence="1">Hsosn_3</strain>
        <tissue evidence="1">Leaf</tissue>
    </source>
</reference>
<evidence type="ECO:0000313" key="2">
    <source>
        <dbReference type="Proteomes" id="UP001237642"/>
    </source>
</evidence>
<sequence length="200" mass="22262">MLCRSWLQSLAEGLLGIKRLQQPAVLGHIYSANQQHLVEAQKLGVISSPSVNLNLNHSSPEPAVSSFNCPYVHILSIDLLQLQMNEKTAQSSENNVMGLNWMVVLTFARLKLCAVLCDAATVVNELEVQHPASKILVSNAEELVRMGLHRSEINIGYTKAIKKTFGLNYFTDEICSGLKNNSCRRIYFALLLLMLAYKFA</sequence>
<dbReference type="Gene3D" id="1.10.560.10">
    <property type="entry name" value="GroEL-like equatorial domain"/>
    <property type="match status" value="1"/>
</dbReference>
<keyword evidence="2" id="KW-1185">Reference proteome</keyword>
<reference evidence="1" key="1">
    <citation type="submission" date="2023-02" db="EMBL/GenBank/DDBJ databases">
        <title>Genome of toxic invasive species Heracleum sosnowskyi carries increased number of genes despite the absence of recent whole-genome duplications.</title>
        <authorList>
            <person name="Schelkunov M."/>
            <person name="Shtratnikova V."/>
            <person name="Makarenko M."/>
            <person name="Klepikova A."/>
            <person name="Omelchenko D."/>
            <person name="Novikova G."/>
            <person name="Obukhova E."/>
            <person name="Bogdanov V."/>
            <person name="Penin A."/>
            <person name="Logacheva M."/>
        </authorList>
    </citation>
    <scope>NUCLEOTIDE SEQUENCE</scope>
    <source>
        <strain evidence="1">Hsosn_3</strain>
        <tissue evidence="1">Leaf</tissue>
    </source>
</reference>
<organism evidence="1 2">
    <name type="scientific">Heracleum sosnowskyi</name>
    <dbReference type="NCBI Taxonomy" id="360622"/>
    <lineage>
        <taxon>Eukaryota</taxon>
        <taxon>Viridiplantae</taxon>
        <taxon>Streptophyta</taxon>
        <taxon>Embryophyta</taxon>
        <taxon>Tracheophyta</taxon>
        <taxon>Spermatophyta</taxon>
        <taxon>Magnoliopsida</taxon>
        <taxon>eudicotyledons</taxon>
        <taxon>Gunneridae</taxon>
        <taxon>Pentapetalae</taxon>
        <taxon>asterids</taxon>
        <taxon>campanulids</taxon>
        <taxon>Apiales</taxon>
        <taxon>Apiaceae</taxon>
        <taxon>Apioideae</taxon>
        <taxon>apioid superclade</taxon>
        <taxon>Tordylieae</taxon>
        <taxon>Tordyliinae</taxon>
        <taxon>Heracleum</taxon>
    </lineage>
</organism>
<dbReference type="Proteomes" id="UP001237642">
    <property type="component" value="Unassembled WGS sequence"/>
</dbReference>
<gene>
    <name evidence="1" type="ORF">POM88_051561</name>
</gene>